<proteinExistence type="inferred from homology"/>
<dbReference type="PANTHER" id="PTHR24287:SF5">
    <property type="entry name" value="P450, PUTATIVE (EUROFUNG)-RELATED"/>
    <property type="match status" value="1"/>
</dbReference>
<dbReference type="InterPro" id="IPR001128">
    <property type="entry name" value="Cyt_P450"/>
</dbReference>
<keyword evidence="5 7" id="KW-0408">Iron</keyword>
<dbReference type="EMBL" id="KN832872">
    <property type="protein sequence ID" value="KIN04632.1"/>
    <property type="molecule type" value="Genomic_DNA"/>
</dbReference>
<dbReference type="OrthoDB" id="1470350at2759"/>
<protein>
    <recommendedName>
        <fullName evidence="10">Cytochrome P450</fullName>
    </recommendedName>
</protein>
<dbReference type="PRINTS" id="PR00385">
    <property type="entry name" value="P450"/>
</dbReference>
<keyword evidence="6 7" id="KW-0503">Monooxygenase</keyword>
<dbReference type="PROSITE" id="PS00086">
    <property type="entry name" value="CYTOCHROME_P450"/>
    <property type="match status" value="1"/>
</dbReference>
<comment type="similarity">
    <text evidence="2 7">Belongs to the cytochrome P450 family.</text>
</comment>
<dbReference type="PRINTS" id="PR01239">
    <property type="entry name" value="EP450IICYP52"/>
</dbReference>
<reference evidence="9" key="2">
    <citation type="submission" date="2015-01" db="EMBL/GenBank/DDBJ databases">
        <title>Evolutionary Origins and Diversification of the Mycorrhizal Mutualists.</title>
        <authorList>
            <consortium name="DOE Joint Genome Institute"/>
            <consortium name="Mycorrhizal Genomics Consortium"/>
            <person name="Kohler A."/>
            <person name="Kuo A."/>
            <person name="Nagy L.G."/>
            <person name="Floudas D."/>
            <person name="Copeland A."/>
            <person name="Barry K.W."/>
            <person name="Cichocki N."/>
            <person name="Veneault-Fourrey C."/>
            <person name="LaButti K."/>
            <person name="Lindquist E.A."/>
            <person name="Lipzen A."/>
            <person name="Lundell T."/>
            <person name="Morin E."/>
            <person name="Murat C."/>
            <person name="Riley R."/>
            <person name="Ohm R."/>
            <person name="Sun H."/>
            <person name="Tunlid A."/>
            <person name="Henrissat B."/>
            <person name="Grigoriev I.V."/>
            <person name="Hibbett D.S."/>
            <person name="Martin F."/>
        </authorList>
    </citation>
    <scope>NUCLEOTIDE SEQUENCE [LARGE SCALE GENOMIC DNA]</scope>
    <source>
        <strain evidence="9">Zn</strain>
    </source>
</reference>
<evidence type="ECO:0000256" key="5">
    <source>
        <dbReference type="ARBA" id="ARBA00023004"/>
    </source>
</evidence>
<keyword evidence="7" id="KW-0349">Heme</keyword>
<dbReference type="InterPro" id="IPR047146">
    <property type="entry name" value="Cyt_P450_E_CYP52_fungi"/>
</dbReference>
<dbReference type="SUPFAM" id="SSF48264">
    <property type="entry name" value="Cytochrome P450"/>
    <property type="match status" value="1"/>
</dbReference>
<evidence type="ECO:0000256" key="3">
    <source>
        <dbReference type="ARBA" id="ARBA00022723"/>
    </source>
</evidence>
<evidence type="ECO:0000256" key="1">
    <source>
        <dbReference type="ARBA" id="ARBA00001971"/>
    </source>
</evidence>
<evidence type="ECO:0008006" key="10">
    <source>
        <dbReference type="Google" id="ProtNLM"/>
    </source>
</evidence>
<dbReference type="Pfam" id="PF00067">
    <property type="entry name" value="p450"/>
    <property type="match status" value="1"/>
</dbReference>
<dbReference type="InterPro" id="IPR036396">
    <property type="entry name" value="Cyt_P450_sf"/>
</dbReference>
<evidence type="ECO:0000256" key="2">
    <source>
        <dbReference type="ARBA" id="ARBA00010617"/>
    </source>
</evidence>
<dbReference type="GO" id="GO:0005506">
    <property type="term" value="F:iron ion binding"/>
    <property type="evidence" value="ECO:0007669"/>
    <property type="project" value="InterPro"/>
</dbReference>
<dbReference type="InterPro" id="IPR002974">
    <property type="entry name" value="Cyt_P450_E_CYP52_ascomycetes"/>
</dbReference>
<evidence type="ECO:0000313" key="9">
    <source>
        <dbReference type="Proteomes" id="UP000054321"/>
    </source>
</evidence>
<keyword evidence="9" id="KW-1185">Reference proteome</keyword>
<dbReference type="Gene3D" id="1.10.630.10">
    <property type="entry name" value="Cytochrome P450"/>
    <property type="match status" value="1"/>
</dbReference>
<dbReference type="Proteomes" id="UP000054321">
    <property type="component" value="Unassembled WGS sequence"/>
</dbReference>
<evidence type="ECO:0000313" key="8">
    <source>
        <dbReference type="EMBL" id="KIN04632.1"/>
    </source>
</evidence>
<dbReference type="AlphaFoldDB" id="A0A0C3HQW9"/>
<keyword evidence="3 7" id="KW-0479">Metal-binding</keyword>
<dbReference type="GO" id="GO:0020037">
    <property type="term" value="F:heme binding"/>
    <property type="evidence" value="ECO:0007669"/>
    <property type="project" value="InterPro"/>
</dbReference>
<keyword evidence="4 7" id="KW-0560">Oxidoreductase</keyword>
<name>A0A0C3HQW9_OIDMZ</name>
<dbReference type="InterPro" id="IPR017972">
    <property type="entry name" value="Cyt_P450_CS"/>
</dbReference>
<organism evidence="8 9">
    <name type="scientific">Oidiodendron maius (strain Zn)</name>
    <dbReference type="NCBI Taxonomy" id="913774"/>
    <lineage>
        <taxon>Eukaryota</taxon>
        <taxon>Fungi</taxon>
        <taxon>Dikarya</taxon>
        <taxon>Ascomycota</taxon>
        <taxon>Pezizomycotina</taxon>
        <taxon>Leotiomycetes</taxon>
        <taxon>Leotiomycetes incertae sedis</taxon>
        <taxon>Myxotrichaceae</taxon>
        <taxon>Oidiodendron</taxon>
    </lineage>
</organism>
<dbReference type="HOGENOM" id="CLU_001570_27_0_1"/>
<comment type="cofactor">
    <cofactor evidence="1">
        <name>heme</name>
        <dbReference type="ChEBI" id="CHEBI:30413"/>
    </cofactor>
</comment>
<dbReference type="PANTHER" id="PTHR24287">
    <property type="entry name" value="P450, PUTATIVE (EUROFUNG)-RELATED"/>
    <property type="match status" value="1"/>
</dbReference>
<evidence type="ECO:0000256" key="4">
    <source>
        <dbReference type="ARBA" id="ARBA00023002"/>
    </source>
</evidence>
<dbReference type="CDD" id="cd11063">
    <property type="entry name" value="CYP52"/>
    <property type="match status" value="1"/>
</dbReference>
<evidence type="ECO:0000256" key="6">
    <source>
        <dbReference type="ARBA" id="ARBA00023033"/>
    </source>
</evidence>
<dbReference type="STRING" id="913774.A0A0C3HQW9"/>
<accession>A0A0C3HQW9</accession>
<reference evidence="8 9" key="1">
    <citation type="submission" date="2014-04" db="EMBL/GenBank/DDBJ databases">
        <authorList>
            <consortium name="DOE Joint Genome Institute"/>
            <person name="Kuo A."/>
            <person name="Martino E."/>
            <person name="Perotto S."/>
            <person name="Kohler A."/>
            <person name="Nagy L.G."/>
            <person name="Floudas D."/>
            <person name="Copeland A."/>
            <person name="Barry K.W."/>
            <person name="Cichocki N."/>
            <person name="Veneault-Fourrey C."/>
            <person name="LaButti K."/>
            <person name="Lindquist E.A."/>
            <person name="Lipzen A."/>
            <person name="Lundell T."/>
            <person name="Morin E."/>
            <person name="Murat C."/>
            <person name="Sun H."/>
            <person name="Tunlid A."/>
            <person name="Henrissat B."/>
            <person name="Grigoriev I.V."/>
            <person name="Hibbett D.S."/>
            <person name="Martin F."/>
            <person name="Nordberg H.P."/>
            <person name="Cantor M.N."/>
            <person name="Hua S.X."/>
        </authorList>
    </citation>
    <scope>NUCLEOTIDE SEQUENCE [LARGE SCALE GENOMIC DNA]</scope>
    <source>
        <strain evidence="8 9">Zn</strain>
    </source>
</reference>
<dbReference type="InParanoid" id="A0A0C3HQW9"/>
<gene>
    <name evidence="8" type="ORF">OIDMADRAFT_156798</name>
</gene>
<sequence length="528" mass="60527">MIEDLLVKIKASPKRLVIGLFGIWGVIWLSRRISRERKIRALGGHTSRIKTWAPYDIDLIIRAIRDTMAHRNMESWLRWFNASAKWTVEAAPGGRRVVFTADPENIKAILATQFNDYGKGKPFHDEWKDFLGDSIFTTDLDMWHASRQLIRPQFIKDRVSDLGIFEEHVQILIKQIKLKGLMPDGRQGKELEVSDLFFRYTLDAATHFLLGRSVDSLEIQEQEFAEAFSEAQRIQNIITRAGPFNPLIPRKNFMKAIAVINEFVTPYIEETLRLTQEELATKTKSEEGYTFLHALASFTRDRKILRDQLVAVLLAGRDTTAGTLSWTFYELSRAPEITRKLREEIIQQVGLNRAPTYDDLKSMKYLQYTMHETLRLYPSVPFNVRLALKDTTLPRGGGPDGMSPMAVLKDTPVGYSTIIMQRRFDLYPPVSPTFAHPSVFSPDRWEHWQPKPWQYIPFNGGPRICVGQQFALTEMGYTIVRVLQNFERIESHMAKVDGGQPCLKAEIVLQPGQGVRVAFLEGEKGEKA</sequence>
<evidence type="ECO:0000256" key="7">
    <source>
        <dbReference type="RuleBase" id="RU000461"/>
    </source>
</evidence>
<dbReference type="GO" id="GO:0016712">
    <property type="term" value="F:oxidoreductase activity, acting on paired donors, with incorporation or reduction of molecular oxygen, reduced flavin or flavoprotein as one donor, and incorporation of one atom of oxygen"/>
    <property type="evidence" value="ECO:0007669"/>
    <property type="project" value="InterPro"/>
</dbReference>